<evidence type="ECO:0000313" key="3">
    <source>
        <dbReference type="EMBL" id="MDM1070890.1"/>
    </source>
</evidence>
<reference evidence="3" key="1">
    <citation type="submission" date="2020-06" db="EMBL/GenBank/DDBJ databases">
        <authorList>
            <person name="Dong N."/>
        </authorList>
    </citation>
    <scope>NUCLEOTIDE SEQUENCE</scope>
    <source>
        <strain evidence="3">R655-4</strain>
    </source>
</reference>
<evidence type="ECO:0000256" key="2">
    <source>
        <dbReference type="SAM" id="Phobius"/>
    </source>
</evidence>
<feature type="compositionally biased region" description="Basic and acidic residues" evidence="1">
    <location>
        <begin position="553"/>
        <end position="568"/>
    </location>
</feature>
<feature type="transmembrane region" description="Helical" evidence="2">
    <location>
        <begin position="364"/>
        <end position="382"/>
    </location>
</feature>
<gene>
    <name evidence="3" type="ORF">HX001_00120</name>
</gene>
<proteinExistence type="predicted"/>
<feature type="region of interest" description="Disordered" evidence="1">
    <location>
        <begin position="549"/>
        <end position="570"/>
    </location>
</feature>
<evidence type="ECO:0008006" key="5">
    <source>
        <dbReference type="Google" id="ProtNLM"/>
    </source>
</evidence>
<organism evidence="3 4">
    <name type="scientific">Empedobacter brevis</name>
    <dbReference type="NCBI Taxonomy" id="247"/>
    <lineage>
        <taxon>Bacteria</taxon>
        <taxon>Pseudomonadati</taxon>
        <taxon>Bacteroidota</taxon>
        <taxon>Flavobacteriia</taxon>
        <taxon>Flavobacteriales</taxon>
        <taxon>Weeksellaceae</taxon>
        <taxon>Empedobacter</taxon>
    </lineage>
</organism>
<evidence type="ECO:0000256" key="1">
    <source>
        <dbReference type="SAM" id="MobiDB-lite"/>
    </source>
</evidence>
<reference evidence="3" key="2">
    <citation type="journal article" date="2022" name="Sci. Total Environ.">
        <title>Prevalence, transmission, and molecular epidemiology of tet(X)-positive bacteria among humans, animals, and environmental niches in China: An epidemiological, and genomic-based study.</title>
        <authorList>
            <person name="Dong N."/>
            <person name="Zeng Y."/>
            <person name="Cai C."/>
            <person name="Sun C."/>
            <person name="Lu J."/>
            <person name="Liu C."/>
            <person name="Zhou H."/>
            <person name="Sun Q."/>
            <person name="Shu L."/>
            <person name="Wang H."/>
            <person name="Wang Y."/>
            <person name="Wang S."/>
            <person name="Wu C."/>
            <person name="Chan E.W."/>
            <person name="Chen G."/>
            <person name="Shen Z."/>
            <person name="Chen S."/>
            <person name="Zhang R."/>
        </authorList>
    </citation>
    <scope>NUCLEOTIDE SEQUENCE</scope>
    <source>
        <strain evidence="3">R655-4</strain>
    </source>
</reference>
<feature type="transmembrane region" description="Helical" evidence="2">
    <location>
        <begin position="316"/>
        <end position="334"/>
    </location>
</feature>
<comment type="caution">
    <text evidence="3">The sequence shown here is derived from an EMBL/GenBank/DDBJ whole genome shotgun (WGS) entry which is preliminary data.</text>
</comment>
<sequence length="625" mass="67969">MNAYEFIIRLRDQATGGLRQLAASVGITQNRVRDLDADMLKMNRTSGLLGIGLSALKGAFLGLVAGVSLLTLTNQIIDARSEYEKFQAVLSNSFQSVEVGQAALTMLTQFAEKTPYQLNELTGAFIKLVNRGFNPTYEQLTNLGDLASSQGKSFDQLTEAILDAESAEFERLKEFGIKASKAGDQITLSFKGTTKTVQNNAGAIRQAILEYGKMKGVADSMDVISKTLGGKISNLGDQFWGFLVMMGGFSSPIFDSFFNGLGASLDFLIYALPYVAQWFTILWQSLSPLVSSIWEFISAAFSFGEAGTWINTFGNIMSGVLLIVDYFSTGLTWLFDVLQPFAPLILTIAAAWAIFNLMVAISPVGWIVIGIVALITVIGMAIKYTNGWGKSWEAISKIFKAVWSQIKSDFNLGVEAFKTGFKLMILHAENTAQSIIGKFVNLGKAIEMALAGDFEGAMSKAFEKVRTKADEEIKKTIKDFAKVQKENNKTRIDNAKTIVDASKNIGISLDTEGIKKDFNKVKDKFSNLGQTATSTAAYDAYASTGGGLAKPDGIGKDKSDKDKNKKDGIVSGGSKQTNFYINIDSVGKEITINVDNTEKGISTLGDKVREEILRAINSINQLQTN</sequence>
<protein>
    <recommendedName>
        <fullName evidence="5">Tape measure protein</fullName>
    </recommendedName>
</protein>
<keyword evidence="2" id="KW-1133">Transmembrane helix</keyword>
<evidence type="ECO:0000313" key="4">
    <source>
        <dbReference type="Proteomes" id="UP001170959"/>
    </source>
</evidence>
<feature type="transmembrane region" description="Helical" evidence="2">
    <location>
        <begin position="239"/>
        <end position="261"/>
    </location>
</feature>
<dbReference type="AlphaFoldDB" id="A0AAJ1QBD4"/>
<dbReference type="RefSeq" id="WP_286491290.1">
    <property type="nucleotide sequence ID" value="NZ_JACAGJ010000001.1"/>
</dbReference>
<keyword evidence="2" id="KW-0472">Membrane</keyword>
<feature type="transmembrane region" description="Helical" evidence="2">
    <location>
        <begin position="341"/>
        <end position="358"/>
    </location>
</feature>
<dbReference type="EMBL" id="JACAGJ010000001">
    <property type="protein sequence ID" value="MDM1070890.1"/>
    <property type="molecule type" value="Genomic_DNA"/>
</dbReference>
<dbReference type="Proteomes" id="UP001170959">
    <property type="component" value="Unassembled WGS sequence"/>
</dbReference>
<feature type="transmembrane region" description="Helical" evidence="2">
    <location>
        <begin position="48"/>
        <end position="72"/>
    </location>
</feature>
<name>A0AAJ1QBD4_9FLAO</name>
<keyword evidence="2" id="KW-0812">Transmembrane</keyword>
<accession>A0AAJ1QBD4</accession>